<evidence type="ECO:0000313" key="4">
    <source>
        <dbReference type="Proteomes" id="UP001381693"/>
    </source>
</evidence>
<dbReference type="PANTHER" id="PTHR15895">
    <property type="entry name" value="IMMEDIATE EARLY RESPONSE GENE"/>
    <property type="match status" value="1"/>
</dbReference>
<keyword evidence="4" id="KW-1185">Reference proteome</keyword>
<accession>A0AAN8XM25</accession>
<name>A0AAN8XM25_HALRR</name>
<sequence>MTALDPSKQGIEAQKLISISLGKMAASRVNKSGSSLHKSLLVASVLQRARNVFLEENYHSYHFRGPTLAPVPVYVPHVPPPPCPPTPAPANDENSFSIPQQEVDSSPTDEGTPTRVPFSDASNQQNQRSSSLKRRRCVSDKETQDAVSSILPKRFRSSSVTDIGDNEASHCTVSSDEEASANDSENVLIPISVNESSLLSVNTTIDSPKYVCANNAEDVLCESSSTTMNPIYCTLEPISDDEEDDDEASSMEVEHITSLVSIFSFGAPRKDLCATQAAREEPAQFTPVALAV</sequence>
<evidence type="ECO:0000256" key="1">
    <source>
        <dbReference type="ARBA" id="ARBA00006186"/>
    </source>
</evidence>
<evidence type="ECO:0000313" key="3">
    <source>
        <dbReference type="EMBL" id="KAK7082423.1"/>
    </source>
</evidence>
<organism evidence="3 4">
    <name type="scientific">Halocaridina rubra</name>
    <name type="common">Hawaiian red shrimp</name>
    <dbReference type="NCBI Taxonomy" id="373956"/>
    <lineage>
        <taxon>Eukaryota</taxon>
        <taxon>Metazoa</taxon>
        <taxon>Ecdysozoa</taxon>
        <taxon>Arthropoda</taxon>
        <taxon>Crustacea</taxon>
        <taxon>Multicrustacea</taxon>
        <taxon>Malacostraca</taxon>
        <taxon>Eumalacostraca</taxon>
        <taxon>Eucarida</taxon>
        <taxon>Decapoda</taxon>
        <taxon>Pleocyemata</taxon>
        <taxon>Caridea</taxon>
        <taxon>Atyoidea</taxon>
        <taxon>Atyidae</taxon>
        <taxon>Halocaridina</taxon>
    </lineage>
</organism>
<dbReference type="AlphaFoldDB" id="A0AAN8XM25"/>
<feature type="compositionally biased region" description="Polar residues" evidence="2">
    <location>
        <begin position="120"/>
        <end position="130"/>
    </location>
</feature>
<feature type="region of interest" description="Disordered" evidence="2">
    <location>
        <begin position="82"/>
        <end position="145"/>
    </location>
</feature>
<reference evidence="3 4" key="1">
    <citation type="submission" date="2023-11" db="EMBL/GenBank/DDBJ databases">
        <title>Halocaridina rubra genome assembly.</title>
        <authorList>
            <person name="Smith C."/>
        </authorList>
    </citation>
    <scope>NUCLEOTIDE SEQUENCE [LARGE SCALE GENOMIC DNA]</scope>
    <source>
        <strain evidence="3">EP-1</strain>
        <tissue evidence="3">Whole</tissue>
    </source>
</reference>
<dbReference type="Proteomes" id="UP001381693">
    <property type="component" value="Unassembled WGS sequence"/>
</dbReference>
<protein>
    <submittedName>
        <fullName evidence="3">Uncharacterized protein</fullName>
    </submittedName>
</protein>
<feature type="region of interest" description="Disordered" evidence="2">
    <location>
        <begin position="161"/>
        <end position="183"/>
    </location>
</feature>
<dbReference type="EMBL" id="JAXCGZ010004029">
    <property type="protein sequence ID" value="KAK7082423.1"/>
    <property type="molecule type" value="Genomic_DNA"/>
</dbReference>
<feature type="compositionally biased region" description="Polar residues" evidence="2">
    <location>
        <begin position="92"/>
        <end position="111"/>
    </location>
</feature>
<proteinExistence type="inferred from homology"/>
<comment type="similarity">
    <text evidence="1">Belongs to the IER family.</text>
</comment>
<dbReference type="Pfam" id="PF05760">
    <property type="entry name" value="IER"/>
    <property type="match status" value="1"/>
</dbReference>
<dbReference type="InterPro" id="IPR008653">
    <property type="entry name" value="IER"/>
</dbReference>
<evidence type="ECO:0000256" key="2">
    <source>
        <dbReference type="SAM" id="MobiDB-lite"/>
    </source>
</evidence>
<comment type="caution">
    <text evidence="3">The sequence shown here is derived from an EMBL/GenBank/DDBJ whole genome shotgun (WGS) entry which is preliminary data.</text>
</comment>
<gene>
    <name evidence="3" type="ORF">SK128_013922</name>
</gene>